<dbReference type="Proteomes" id="UP001220478">
    <property type="component" value="Chromosome"/>
</dbReference>
<feature type="transmembrane region" description="Helical" evidence="1">
    <location>
        <begin position="199"/>
        <end position="218"/>
    </location>
</feature>
<keyword evidence="1" id="KW-0472">Membrane</keyword>
<feature type="transmembrane region" description="Helical" evidence="1">
    <location>
        <begin position="272"/>
        <end position="299"/>
    </location>
</feature>
<dbReference type="InterPro" id="IPR006541">
    <property type="entry name" value="Bacteriocin_ass"/>
</dbReference>
<accession>A0ABY8C316</accession>
<gene>
    <name evidence="2" type="ORF">PYS61_03735</name>
</gene>
<proteinExistence type="predicted"/>
<feature type="transmembrane region" description="Helical" evidence="1">
    <location>
        <begin position="663"/>
        <end position="682"/>
    </location>
</feature>
<organism evidence="2 3">
    <name type="scientific">Amygdalobacter indicium</name>
    <dbReference type="NCBI Taxonomy" id="3029272"/>
    <lineage>
        <taxon>Bacteria</taxon>
        <taxon>Bacillati</taxon>
        <taxon>Bacillota</taxon>
        <taxon>Clostridia</taxon>
        <taxon>Eubacteriales</taxon>
        <taxon>Oscillospiraceae</taxon>
        <taxon>Amygdalobacter</taxon>
    </lineage>
</organism>
<keyword evidence="1" id="KW-0812">Transmembrane</keyword>
<dbReference type="RefSeq" id="WP_315571091.1">
    <property type="nucleotide sequence ID" value="NZ_CP118868.1"/>
</dbReference>
<evidence type="ECO:0000256" key="1">
    <source>
        <dbReference type="SAM" id="Phobius"/>
    </source>
</evidence>
<evidence type="ECO:0000313" key="2">
    <source>
        <dbReference type="EMBL" id="WEG35063.1"/>
    </source>
</evidence>
<feature type="transmembrane region" description="Helical" evidence="1">
    <location>
        <begin position="320"/>
        <end position="338"/>
    </location>
</feature>
<name>A0ABY8C316_9FIRM</name>
<feature type="transmembrane region" description="Helical" evidence="1">
    <location>
        <begin position="617"/>
        <end position="642"/>
    </location>
</feature>
<evidence type="ECO:0000313" key="3">
    <source>
        <dbReference type="Proteomes" id="UP001220478"/>
    </source>
</evidence>
<dbReference type="Pfam" id="PF07242">
    <property type="entry name" value="DUF1430"/>
    <property type="match status" value="1"/>
</dbReference>
<keyword evidence="1" id="KW-1133">Transmembrane helix</keyword>
<keyword evidence="3" id="KW-1185">Reference proteome</keyword>
<dbReference type="EMBL" id="CP118868">
    <property type="protein sequence ID" value="WEG35063.1"/>
    <property type="molecule type" value="Genomic_DNA"/>
</dbReference>
<sequence>MKKILSFFLLLFVTLGLFILFQYFAKQEINQFSYVGRTQIILNTDARLKNEEAYQEIKQITDKFGVNISRLIWHDSQHLAIYTTDGTLKNNIFLQQGSFPAENSDTFISNRQTEDPHQVGKFNILSQNFRLEIAPFSRLQELGGYIGIFYLDATNIDVVKQIKEEFSAKLGKCEIFQAYAQNNILEEIISMIHNYRINAAFLLLCFFLYSLFYIYYLLRQAKKIGILQINGYTDFNILKSLQSGVISAFAVSICINLICLFAYLYYCNITHYIFRLTLIVSALYLFLYIYSLLLAFLYIKVQTYMYNQAEIIKGKRPFDLLFSLQLAAKILVLIYLVFCITLNQSNLQLQKKELKNNEQWQEAQNVYLLRTSFITNKIKERRPLEVRAANLYRILEKERNLFLLNTKKYKNTNNLEVLNEKDLRAALEEQIIIVNRNYLKRHPVFLQGDKKISEKDLLVDNLTLNVLVPKKLQKFDNLLKDILSERFYFQKVKVADIYHKEFKEELEKIKQADLRINIIYIADDNKYFTYDENVEKAKGNIIYDPIVAVDTGNIDASYYYAYLTSSCYYYSQNSINPISEIMPYIQKLDLAASYNSVASVYNQRGAVIANIIKNIKYLYIVTGLLIGLLFLTVILFTVCYFTKNRYSICVKRLHGYNFGQIHGLYLLFNIGITCLFILPSAISMCNKLLIVTTEIIVIFSYGMYLQRKILHQVLQEGK</sequence>
<protein>
    <submittedName>
        <fullName evidence="2">DUF1430 domain-containing protein</fullName>
    </submittedName>
</protein>
<reference evidence="2 3" key="1">
    <citation type="submission" date="2023-02" db="EMBL/GenBank/DDBJ databases">
        <title>Novel Oscillospiraceae bacterial genomes.</title>
        <authorList>
            <person name="Srinivasan S."/>
            <person name="Austin M.N."/>
            <person name="Fiedler T.L."/>
            <person name="Strenk S.M."/>
            <person name="Agnew K.J."/>
            <person name="Nagana Gowda G.A."/>
            <person name="Raftery D."/>
            <person name="Beamer M.A."/>
            <person name="Achilles S.L."/>
            <person name="Wiesenfeld H.C."/>
            <person name="Fredricks D.N."/>
            <person name="Hillier S.L."/>
        </authorList>
    </citation>
    <scope>NUCLEOTIDE SEQUENCE [LARGE SCALE GENOMIC DNA]</scope>
    <source>
        <strain evidence="2 3">CHIC02 1186E3-8</strain>
    </source>
</reference>
<feature type="transmembrane region" description="Helical" evidence="1">
    <location>
        <begin position="688"/>
        <end position="705"/>
    </location>
</feature>
<feature type="transmembrane region" description="Helical" evidence="1">
    <location>
        <begin position="245"/>
        <end position="266"/>
    </location>
</feature>
<feature type="transmembrane region" description="Helical" evidence="1">
    <location>
        <begin position="7"/>
        <end position="25"/>
    </location>
</feature>